<dbReference type="Proteomes" id="UP001270362">
    <property type="component" value="Unassembled WGS sequence"/>
</dbReference>
<reference evidence="1" key="2">
    <citation type="submission" date="2023-06" db="EMBL/GenBank/DDBJ databases">
        <authorList>
            <consortium name="Lawrence Berkeley National Laboratory"/>
            <person name="Haridas S."/>
            <person name="Hensen N."/>
            <person name="Bonometti L."/>
            <person name="Westerberg I."/>
            <person name="Brannstrom I.O."/>
            <person name="Guillou S."/>
            <person name="Cros-Aarteil S."/>
            <person name="Calhoun S."/>
            <person name="Kuo A."/>
            <person name="Mondo S."/>
            <person name="Pangilinan J."/>
            <person name="Riley R."/>
            <person name="Labutti K."/>
            <person name="Andreopoulos B."/>
            <person name="Lipzen A."/>
            <person name="Chen C."/>
            <person name="Yanf M."/>
            <person name="Daum C."/>
            <person name="Ng V."/>
            <person name="Clum A."/>
            <person name="Steindorff A."/>
            <person name="Ohm R."/>
            <person name="Martin F."/>
            <person name="Silar P."/>
            <person name="Natvig D."/>
            <person name="Lalanne C."/>
            <person name="Gautier V."/>
            <person name="Ament-Velasquez S.L."/>
            <person name="Kruys A."/>
            <person name="Hutchinson M.I."/>
            <person name="Powell A.J."/>
            <person name="Barry K."/>
            <person name="Miller A.N."/>
            <person name="Grigoriev I.V."/>
            <person name="Debuchy R."/>
            <person name="Gladieux P."/>
            <person name="Thoren M.H."/>
            <person name="Johannesson H."/>
        </authorList>
    </citation>
    <scope>NUCLEOTIDE SEQUENCE</scope>
    <source>
        <strain evidence="1">CBS 314.62</strain>
    </source>
</reference>
<evidence type="ECO:0000313" key="2">
    <source>
        <dbReference type="Proteomes" id="UP001270362"/>
    </source>
</evidence>
<comment type="caution">
    <text evidence="1">The sequence shown here is derived from an EMBL/GenBank/DDBJ whole genome shotgun (WGS) entry which is preliminary data.</text>
</comment>
<proteinExistence type="predicted"/>
<sequence length="190" mass="22272">MLISRSVPHINHLTPSFHSFRRLCVSSRPYPCTEQLRRSYPVGVAGPRLGRRRGLWCCIRRSPPCPARKAYVGYGPWTAALHELIGRCFRGSKQTTPCETRRLLVSYYIPPPTPTPVFTFPAHFRIFHPFSPHALRNLFGALPQYQPLSLSNQYHLHYRYIEEIQSSFDDDDKTHLPSRPRYYRDRKYQV</sequence>
<dbReference type="EMBL" id="JAULSO010000005">
    <property type="protein sequence ID" value="KAK3682527.1"/>
    <property type="molecule type" value="Genomic_DNA"/>
</dbReference>
<accession>A0AAE0X167</accession>
<evidence type="ECO:0000313" key="1">
    <source>
        <dbReference type="EMBL" id="KAK3682527.1"/>
    </source>
</evidence>
<gene>
    <name evidence="1" type="ORF">B0T22DRAFT_286841</name>
</gene>
<dbReference type="AlphaFoldDB" id="A0AAE0X167"/>
<organism evidence="1 2">
    <name type="scientific">Podospora appendiculata</name>
    <dbReference type="NCBI Taxonomy" id="314037"/>
    <lineage>
        <taxon>Eukaryota</taxon>
        <taxon>Fungi</taxon>
        <taxon>Dikarya</taxon>
        <taxon>Ascomycota</taxon>
        <taxon>Pezizomycotina</taxon>
        <taxon>Sordariomycetes</taxon>
        <taxon>Sordariomycetidae</taxon>
        <taxon>Sordariales</taxon>
        <taxon>Podosporaceae</taxon>
        <taxon>Podospora</taxon>
    </lineage>
</organism>
<keyword evidence="2" id="KW-1185">Reference proteome</keyword>
<name>A0AAE0X167_9PEZI</name>
<reference evidence="1" key="1">
    <citation type="journal article" date="2023" name="Mol. Phylogenet. Evol.">
        <title>Genome-scale phylogeny and comparative genomics of the fungal order Sordariales.</title>
        <authorList>
            <person name="Hensen N."/>
            <person name="Bonometti L."/>
            <person name="Westerberg I."/>
            <person name="Brannstrom I.O."/>
            <person name="Guillou S."/>
            <person name="Cros-Aarteil S."/>
            <person name="Calhoun S."/>
            <person name="Haridas S."/>
            <person name="Kuo A."/>
            <person name="Mondo S."/>
            <person name="Pangilinan J."/>
            <person name="Riley R."/>
            <person name="LaButti K."/>
            <person name="Andreopoulos B."/>
            <person name="Lipzen A."/>
            <person name="Chen C."/>
            <person name="Yan M."/>
            <person name="Daum C."/>
            <person name="Ng V."/>
            <person name="Clum A."/>
            <person name="Steindorff A."/>
            <person name="Ohm R.A."/>
            <person name="Martin F."/>
            <person name="Silar P."/>
            <person name="Natvig D.O."/>
            <person name="Lalanne C."/>
            <person name="Gautier V."/>
            <person name="Ament-Velasquez S.L."/>
            <person name="Kruys A."/>
            <person name="Hutchinson M.I."/>
            <person name="Powell A.J."/>
            <person name="Barry K."/>
            <person name="Miller A.N."/>
            <person name="Grigoriev I.V."/>
            <person name="Debuchy R."/>
            <person name="Gladieux P."/>
            <person name="Hiltunen Thoren M."/>
            <person name="Johannesson H."/>
        </authorList>
    </citation>
    <scope>NUCLEOTIDE SEQUENCE</scope>
    <source>
        <strain evidence="1">CBS 314.62</strain>
    </source>
</reference>
<protein>
    <submittedName>
        <fullName evidence="1">Uncharacterized protein</fullName>
    </submittedName>
</protein>